<dbReference type="EMBL" id="CABWLR010000001">
    <property type="protein sequence ID" value="VXA93555.1"/>
    <property type="molecule type" value="Genomic_DNA"/>
</dbReference>
<name>A0A653LN04_9FLAO</name>
<dbReference type="AlphaFoldDB" id="A0A653LN04"/>
<reference evidence="1 2" key="1">
    <citation type="submission" date="2019-10" db="EMBL/GenBank/DDBJ databases">
        <authorList>
            <person name="Karimi E."/>
        </authorList>
    </citation>
    <scope>NUCLEOTIDE SEQUENCE [LARGE SCALE GENOMIC DNA]</scope>
    <source>
        <strain evidence="1">Maribacter sp. 151</strain>
    </source>
</reference>
<dbReference type="Proteomes" id="UP000430202">
    <property type="component" value="Unassembled WGS sequence"/>
</dbReference>
<gene>
    <name evidence="1" type="ORF">MARI151_10083</name>
</gene>
<accession>A0A653LN04</accession>
<proteinExistence type="predicted"/>
<keyword evidence="2" id="KW-1185">Reference proteome</keyword>
<protein>
    <submittedName>
        <fullName evidence="1">Uncharacterized protein</fullName>
    </submittedName>
</protein>
<evidence type="ECO:0000313" key="1">
    <source>
        <dbReference type="EMBL" id="VXA93555.1"/>
    </source>
</evidence>
<sequence>MPREHYNNLKVEKDEIFYRYSKFRRDQRSSRHGYFRWCYHKPIFNG</sequence>
<organism evidence="1 2">
    <name type="scientific">Maribacter litoralis</name>
    <dbReference type="NCBI Taxonomy" id="2059726"/>
    <lineage>
        <taxon>Bacteria</taxon>
        <taxon>Pseudomonadati</taxon>
        <taxon>Bacteroidota</taxon>
        <taxon>Flavobacteriia</taxon>
        <taxon>Flavobacteriales</taxon>
        <taxon>Flavobacteriaceae</taxon>
        <taxon>Maribacter</taxon>
    </lineage>
</organism>
<evidence type="ECO:0000313" key="2">
    <source>
        <dbReference type="Proteomes" id="UP000430202"/>
    </source>
</evidence>